<dbReference type="PANTHER" id="PTHR11559">
    <property type="entry name" value="CARBOXYLESTERASE"/>
    <property type="match status" value="1"/>
</dbReference>
<dbReference type="Pfam" id="PF00135">
    <property type="entry name" value="COesterase"/>
    <property type="match status" value="1"/>
</dbReference>
<comment type="caution">
    <text evidence="3">The sequence shown here is derived from an EMBL/GenBank/DDBJ whole genome shotgun (WGS) entry which is preliminary data.</text>
</comment>
<dbReference type="EMBL" id="WNTK01000012">
    <property type="protein sequence ID" value="KAG9474787.1"/>
    <property type="molecule type" value="Genomic_DNA"/>
</dbReference>
<dbReference type="InterPro" id="IPR050309">
    <property type="entry name" value="Type-B_Carboxylest/Lipase"/>
</dbReference>
<dbReference type="Gene3D" id="3.40.50.1820">
    <property type="entry name" value="alpha/beta hydrolase"/>
    <property type="match status" value="2"/>
</dbReference>
<proteinExistence type="inferred from homology"/>
<gene>
    <name evidence="3" type="ORF">GDO78_003314</name>
</gene>
<sequence length="396" mass="45040">MWIALDNQSRCSVLDLGLFHRDDSDIAGQDDDHPQVETKYGKLRGKTLSAKETDRTVHAFYGVPFAKPPVGSLRFAAPEPPTAWSSIREALDYTPMCLQDTKMMEMLFKAVKAKFSFPPVSEDCLYLNIFTPADRMKDKKLPKFPLPASIDGVFFPKPVEQILANNEANSVPFIIGVNNQEFGWMLPLAMNITGLQEGMNRETAEEMLKKLPVLGSFSSTIDFLLDEYIGEETDPAEIRNGFTDLLGDHIFVIPALTVAKYHRDSGHPTYFYEFQHRPSFFADNKPDFVKADHGDEIFFVIGGPFLKGDVLFTGACKEEEKTLSKEVMNYWANFARTGNPNGEGLVFWPKYDHDEDYLQINLEHRAAKQLKARKYDFWTEVLPQKMQAEKEAHTEL</sequence>
<evidence type="ECO:0000256" key="1">
    <source>
        <dbReference type="ARBA" id="ARBA00005964"/>
    </source>
</evidence>
<dbReference type="InterPro" id="IPR019819">
    <property type="entry name" value="Carboxylesterase_B_CS"/>
</dbReference>
<evidence type="ECO:0000259" key="2">
    <source>
        <dbReference type="Pfam" id="PF00135"/>
    </source>
</evidence>
<reference evidence="3" key="1">
    <citation type="thesis" date="2020" institute="ProQuest LLC" country="789 East Eisenhower Parkway, Ann Arbor, MI, USA">
        <title>Comparative Genomics and Chromosome Evolution.</title>
        <authorList>
            <person name="Mudd A.B."/>
        </authorList>
    </citation>
    <scope>NUCLEOTIDE SEQUENCE</scope>
    <source>
        <strain evidence="3">HN-11 Male</strain>
        <tissue evidence="3">Kidney and liver</tissue>
    </source>
</reference>
<protein>
    <recommendedName>
        <fullName evidence="2">Carboxylesterase type B domain-containing protein</fullName>
    </recommendedName>
</protein>
<dbReference type="SUPFAM" id="SSF53474">
    <property type="entry name" value="alpha/beta-Hydrolases"/>
    <property type="match status" value="2"/>
</dbReference>
<dbReference type="InterPro" id="IPR029058">
    <property type="entry name" value="AB_hydrolase_fold"/>
</dbReference>
<evidence type="ECO:0000313" key="3">
    <source>
        <dbReference type="EMBL" id="KAG9474787.1"/>
    </source>
</evidence>
<comment type="similarity">
    <text evidence="1">Belongs to the type-B carboxylesterase/lipase family.</text>
</comment>
<dbReference type="PROSITE" id="PS00941">
    <property type="entry name" value="CARBOXYLESTERASE_B_2"/>
    <property type="match status" value="1"/>
</dbReference>
<feature type="domain" description="Carboxylesterase type B" evidence="2">
    <location>
        <begin position="139"/>
        <end position="378"/>
    </location>
</feature>
<organism evidence="3 4">
    <name type="scientific">Eleutherodactylus coqui</name>
    <name type="common">Puerto Rican coqui</name>
    <dbReference type="NCBI Taxonomy" id="57060"/>
    <lineage>
        <taxon>Eukaryota</taxon>
        <taxon>Metazoa</taxon>
        <taxon>Chordata</taxon>
        <taxon>Craniata</taxon>
        <taxon>Vertebrata</taxon>
        <taxon>Euteleostomi</taxon>
        <taxon>Amphibia</taxon>
        <taxon>Batrachia</taxon>
        <taxon>Anura</taxon>
        <taxon>Neobatrachia</taxon>
        <taxon>Hyloidea</taxon>
        <taxon>Eleutherodactylidae</taxon>
        <taxon>Eleutherodactylinae</taxon>
        <taxon>Eleutherodactylus</taxon>
        <taxon>Eleutherodactylus</taxon>
    </lineage>
</organism>
<dbReference type="OrthoDB" id="3200163at2759"/>
<dbReference type="AlphaFoldDB" id="A0A8J6K0B3"/>
<accession>A0A8J6K0B3</accession>
<dbReference type="InterPro" id="IPR002018">
    <property type="entry name" value="CarbesteraseB"/>
</dbReference>
<keyword evidence="4" id="KW-1185">Reference proteome</keyword>
<dbReference type="Proteomes" id="UP000770717">
    <property type="component" value="Unassembled WGS sequence"/>
</dbReference>
<name>A0A8J6K0B3_ELECQ</name>
<evidence type="ECO:0000313" key="4">
    <source>
        <dbReference type="Proteomes" id="UP000770717"/>
    </source>
</evidence>